<accession>A0A645J8F5</accession>
<proteinExistence type="predicted"/>
<dbReference type="EMBL" id="VSSQ01134477">
    <property type="protein sequence ID" value="MPN59911.1"/>
    <property type="molecule type" value="Genomic_DNA"/>
</dbReference>
<name>A0A645J8F5_9ZZZZ</name>
<comment type="caution">
    <text evidence="1">The sequence shown here is derived from an EMBL/GenBank/DDBJ whole genome shotgun (WGS) entry which is preliminary data.</text>
</comment>
<dbReference type="AlphaFoldDB" id="A0A645J8F5"/>
<gene>
    <name evidence="1" type="ORF">SDC9_207633</name>
</gene>
<reference evidence="1" key="1">
    <citation type="submission" date="2019-08" db="EMBL/GenBank/DDBJ databases">
        <authorList>
            <person name="Kucharzyk K."/>
            <person name="Murdoch R.W."/>
            <person name="Higgins S."/>
            <person name="Loffler F."/>
        </authorList>
    </citation>
    <scope>NUCLEOTIDE SEQUENCE</scope>
</reference>
<sequence>MVGLNVFREHGSKEHFERLGILCVVGESPRRQVFDGHPLLAVHQELVQPVRGGAIVVRWAVVDGSSLLRGTDIGAHALPPAVPVAVVEGVVFEGKASASETHRVSIFTCSSHVFSV</sequence>
<protein>
    <submittedName>
        <fullName evidence="1">Uncharacterized protein</fullName>
    </submittedName>
</protein>
<evidence type="ECO:0000313" key="1">
    <source>
        <dbReference type="EMBL" id="MPN59911.1"/>
    </source>
</evidence>
<organism evidence="1">
    <name type="scientific">bioreactor metagenome</name>
    <dbReference type="NCBI Taxonomy" id="1076179"/>
    <lineage>
        <taxon>unclassified sequences</taxon>
        <taxon>metagenomes</taxon>
        <taxon>ecological metagenomes</taxon>
    </lineage>
</organism>